<evidence type="ECO:0000256" key="7">
    <source>
        <dbReference type="ARBA" id="ARBA00023008"/>
    </source>
</evidence>
<keyword evidence="3" id="KW-0813">Transport</keyword>
<evidence type="ECO:0000313" key="11">
    <source>
        <dbReference type="EMBL" id="MBP3964940.1"/>
    </source>
</evidence>
<sequence length="279" mass="29078">MQRKTRSNRVGATWNKGYLLAALGLLLCLLVSACSSDTNSAAAENHGNHSEMATNDTADSSSSGEDSSVNASADDSSAEQPATDDTQADDKGGSTSTNDDGKATAGTEPKTEDSNAATKPDNDKADPKPATDDKGGTKGDSNHNAHQDDSKTTTSAAKPATKPAAKPAAETKPDKDTTAKPTEPAAGDSKAEVKSKTYTVEIKEFAFTVSSLTIRPGDTVKFINRDKVKHTATADDGSFDTGLFGLDEEKSVTFDTEGEFSYYCAPHPAMQATIIVSAK</sequence>
<keyword evidence="7" id="KW-0186">Copper</keyword>
<dbReference type="InterPro" id="IPR008972">
    <property type="entry name" value="Cupredoxin"/>
</dbReference>
<feature type="signal peptide" evidence="9">
    <location>
        <begin position="1"/>
        <end position="33"/>
    </location>
</feature>
<feature type="compositionally biased region" description="Low complexity" evidence="8">
    <location>
        <begin position="56"/>
        <end position="75"/>
    </location>
</feature>
<keyword evidence="4" id="KW-0479">Metal-binding</keyword>
<name>A0ABS5CGI1_9BACL</name>
<comment type="subcellular location">
    <subcellularLocation>
        <location evidence="2">Periplasm</location>
    </subcellularLocation>
</comment>
<evidence type="ECO:0000256" key="8">
    <source>
        <dbReference type="SAM" id="MobiDB-lite"/>
    </source>
</evidence>
<accession>A0ABS5CGI1</accession>
<dbReference type="Pfam" id="PF00127">
    <property type="entry name" value="Copper-bind"/>
    <property type="match status" value="1"/>
</dbReference>
<comment type="cofactor">
    <cofactor evidence="1">
        <name>Cu cation</name>
        <dbReference type="ChEBI" id="CHEBI:23378"/>
    </cofactor>
</comment>
<protein>
    <submittedName>
        <fullName evidence="11">Cupredoxin domain-containing protein</fullName>
    </submittedName>
</protein>
<evidence type="ECO:0000256" key="1">
    <source>
        <dbReference type="ARBA" id="ARBA00001935"/>
    </source>
</evidence>
<evidence type="ECO:0000256" key="2">
    <source>
        <dbReference type="ARBA" id="ARBA00004418"/>
    </source>
</evidence>
<evidence type="ECO:0000313" key="12">
    <source>
        <dbReference type="Proteomes" id="UP000673394"/>
    </source>
</evidence>
<dbReference type="Proteomes" id="UP000673394">
    <property type="component" value="Unassembled WGS sequence"/>
</dbReference>
<keyword evidence="6" id="KW-0249">Electron transport</keyword>
<dbReference type="Gene3D" id="2.60.40.420">
    <property type="entry name" value="Cupredoxins - blue copper proteins"/>
    <property type="match status" value="1"/>
</dbReference>
<feature type="compositionally biased region" description="Basic and acidic residues" evidence="8">
    <location>
        <begin position="120"/>
        <end position="151"/>
    </location>
</feature>
<feature type="region of interest" description="Disordered" evidence="8">
    <location>
        <begin position="39"/>
        <end position="195"/>
    </location>
</feature>
<dbReference type="RefSeq" id="WP_210660980.1">
    <property type="nucleotide sequence ID" value="NZ_JAGKSP010000008.1"/>
</dbReference>
<reference evidence="11 12" key="1">
    <citation type="submission" date="2021-04" db="EMBL/GenBank/DDBJ databases">
        <title>Paenibacillus sp. DLE-14 whole genome sequence.</title>
        <authorList>
            <person name="Ham Y.J."/>
        </authorList>
    </citation>
    <scope>NUCLEOTIDE SEQUENCE [LARGE SCALE GENOMIC DNA]</scope>
    <source>
        <strain evidence="11 12">DLE-14</strain>
    </source>
</reference>
<comment type="caution">
    <text evidence="11">The sequence shown here is derived from an EMBL/GenBank/DDBJ whole genome shotgun (WGS) entry which is preliminary data.</text>
</comment>
<dbReference type="InterPro" id="IPR001235">
    <property type="entry name" value="Copper_blue_Plastocyanin"/>
</dbReference>
<gene>
    <name evidence="11" type="ORF">I8J30_19635</name>
</gene>
<keyword evidence="9" id="KW-0732">Signal</keyword>
<feature type="compositionally biased region" description="Low complexity" evidence="8">
    <location>
        <begin position="152"/>
        <end position="168"/>
    </location>
</feature>
<evidence type="ECO:0000256" key="4">
    <source>
        <dbReference type="ARBA" id="ARBA00022723"/>
    </source>
</evidence>
<feature type="compositionally biased region" description="Basic and acidic residues" evidence="8">
    <location>
        <begin position="169"/>
        <end position="178"/>
    </location>
</feature>
<dbReference type="PROSITE" id="PS51257">
    <property type="entry name" value="PROKAR_LIPOPROTEIN"/>
    <property type="match status" value="1"/>
</dbReference>
<dbReference type="EMBL" id="JAGKSP010000008">
    <property type="protein sequence ID" value="MBP3964940.1"/>
    <property type="molecule type" value="Genomic_DNA"/>
</dbReference>
<evidence type="ECO:0000256" key="3">
    <source>
        <dbReference type="ARBA" id="ARBA00022448"/>
    </source>
</evidence>
<dbReference type="PANTHER" id="PTHR36507:SF1">
    <property type="entry name" value="BLL1555 PROTEIN"/>
    <property type="match status" value="1"/>
</dbReference>
<evidence type="ECO:0000256" key="6">
    <source>
        <dbReference type="ARBA" id="ARBA00022982"/>
    </source>
</evidence>
<evidence type="ECO:0000256" key="9">
    <source>
        <dbReference type="SAM" id="SignalP"/>
    </source>
</evidence>
<keyword evidence="12" id="KW-1185">Reference proteome</keyword>
<keyword evidence="5" id="KW-0574">Periplasm</keyword>
<feature type="chain" id="PRO_5047172723" evidence="9">
    <location>
        <begin position="34"/>
        <end position="279"/>
    </location>
</feature>
<dbReference type="PRINTS" id="PR00156">
    <property type="entry name" value="COPPERBLUE"/>
</dbReference>
<dbReference type="InterPro" id="IPR052721">
    <property type="entry name" value="ET_Amicyanin"/>
</dbReference>
<dbReference type="PANTHER" id="PTHR36507">
    <property type="entry name" value="BLL1555 PROTEIN"/>
    <property type="match status" value="1"/>
</dbReference>
<evidence type="ECO:0000256" key="5">
    <source>
        <dbReference type="ARBA" id="ARBA00022764"/>
    </source>
</evidence>
<dbReference type="PRINTS" id="PR00155">
    <property type="entry name" value="AMICYANIN"/>
</dbReference>
<dbReference type="SUPFAM" id="SSF49503">
    <property type="entry name" value="Cupredoxins"/>
    <property type="match status" value="1"/>
</dbReference>
<dbReference type="InterPro" id="IPR000923">
    <property type="entry name" value="BlueCu_1"/>
</dbReference>
<organism evidence="11 12">
    <name type="scientific">Paenibacillus lignilyticus</name>
    <dbReference type="NCBI Taxonomy" id="1172615"/>
    <lineage>
        <taxon>Bacteria</taxon>
        <taxon>Bacillati</taxon>
        <taxon>Bacillota</taxon>
        <taxon>Bacilli</taxon>
        <taxon>Bacillales</taxon>
        <taxon>Paenibacillaceae</taxon>
        <taxon>Paenibacillus</taxon>
    </lineage>
</organism>
<feature type="domain" description="Blue (type 1) copper" evidence="10">
    <location>
        <begin position="199"/>
        <end position="276"/>
    </location>
</feature>
<proteinExistence type="predicted"/>
<dbReference type="InterPro" id="IPR002386">
    <property type="entry name" value="Amicyanin/Pseudoazurin"/>
</dbReference>
<evidence type="ECO:0000259" key="10">
    <source>
        <dbReference type="Pfam" id="PF00127"/>
    </source>
</evidence>